<feature type="compositionally biased region" description="Polar residues" evidence="1">
    <location>
        <begin position="1"/>
        <end position="26"/>
    </location>
</feature>
<reference evidence="2 3" key="1">
    <citation type="submission" date="2024-11" db="EMBL/GenBank/DDBJ databases">
        <title>A near-complete genome assembly of Cinchona calisaya.</title>
        <authorList>
            <person name="Lian D.C."/>
            <person name="Zhao X.W."/>
            <person name="Wei L."/>
        </authorList>
    </citation>
    <scope>NUCLEOTIDE SEQUENCE [LARGE SCALE GENOMIC DNA]</scope>
    <source>
        <tissue evidence="2">Nenye</tissue>
    </source>
</reference>
<keyword evidence="3" id="KW-1185">Reference proteome</keyword>
<evidence type="ECO:0000313" key="2">
    <source>
        <dbReference type="EMBL" id="KAL3535870.1"/>
    </source>
</evidence>
<evidence type="ECO:0000256" key="1">
    <source>
        <dbReference type="SAM" id="MobiDB-lite"/>
    </source>
</evidence>
<comment type="caution">
    <text evidence="2">The sequence shown here is derived from an EMBL/GenBank/DDBJ whole genome shotgun (WGS) entry which is preliminary data.</text>
</comment>
<organism evidence="2 3">
    <name type="scientific">Cinchona calisaya</name>
    <dbReference type="NCBI Taxonomy" id="153742"/>
    <lineage>
        <taxon>Eukaryota</taxon>
        <taxon>Viridiplantae</taxon>
        <taxon>Streptophyta</taxon>
        <taxon>Embryophyta</taxon>
        <taxon>Tracheophyta</taxon>
        <taxon>Spermatophyta</taxon>
        <taxon>Magnoliopsida</taxon>
        <taxon>eudicotyledons</taxon>
        <taxon>Gunneridae</taxon>
        <taxon>Pentapetalae</taxon>
        <taxon>asterids</taxon>
        <taxon>lamiids</taxon>
        <taxon>Gentianales</taxon>
        <taxon>Rubiaceae</taxon>
        <taxon>Cinchonoideae</taxon>
        <taxon>Cinchoneae</taxon>
        <taxon>Cinchona</taxon>
    </lineage>
</organism>
<dbReference type="AlphaFoldDB" id="A0ABD3AX87"/>
<name>A0ABD3AX87_9GENT</name>
<protein>
    <submittedName>
        <fullName evidence="2">Uncharacterized protein</fullName>
    </submittedName>
</protein>
<evidence type="ECO:0000313" key="3">
    <source>
        <dbReference type="Proteomes" id="UP001630127"/>
    </source>
</evidence>
<gene>
    <name evidence="2" type="ORF">ACH5RR_004331</name>
</gene>
<dbReference type="EMBL" id="JBJUIK010000002">
    <property type="protein sequence ID" value="KAL3535870.1"/>
    <property type="molecule type" value="Genomic_DNA"/>
</dbReference>
<sequence>MQHQVHQSSERSSPSEVVANSLTSRCPSDELGQNKPKYSDDNSQISMIVQLMKGNTFFSDVSDVQREKRNEIQAIAGRAEGVLLTPFPKTSDERIQRDMKKAIIRTPTVLLQSSASMTLSLVL</sequence>
<accession>A0ABD3AX87</accession>
<dbReference type="Proteomes" id="UP001630127">
    <property type="component" value="Unassembled WGS sequence"/>
</dbReference>
<proteinExistence type="predicted"/>
<feature type="region of interest" description="Disordered" evidence="1">
    <location>
        <begin position="1"/>
        <end position="40"/>
    </location>
</feature>